<name>L7C857_RHOBT</name>
<dbReference type="Proteomes" id="UP000010959">
    <property type="component" value="Unassembled WGS sequence"/>
</dbReference>
<organism evidence="1 2">
    <name type="scientific">Rhodopirellula baltica SWK14</name>
    <dbReference type="NCBI Taxonomy" id="993516"/>
    <lineage>
        <taxon>Bacteria</taxon>
        <taxon>Pseudomonadati</taxon>
        <taxon>Planctomycetota</taxon>
        <taxon>Planctomycetia</taxon>
        <taxon>Pirellulales</taxon>
        <taxon>Pirellulaceae</taxon>
        <taxon>Rhodopirellula</taxon>
    </lineage>
</organism>
<evidence type="ECO:0000313" key="2">
    <source>
        <dbReference type="Proteomes" id="UP000010959"/>
    </source>
</evidence>
<proteinExistence type="predicted"/>
<comment type="caution">
    <text evidence="1">The sequence shown here is derived from an EMBL/GenBank/DDBJ whole genome shotgun (WGS) entry which is preliminary data.</text>
</comment>
<protein>
    <submittedName>
        <fullName evidence="1">Uncharacterized protein</fullName>
    </submittedName>
</protein>
<evidence type="ECO:0000313" key="1">
    <source>
        <dbReference type="EMBL" id="ELP29965.1"/>
    </source>
</evidence>
<sequence>MSLFSQGVDATRYGCRRHIYFIGNLWRGVLSSSNQFKNSLKSLLNFDSTLVVGHVVFPLEAGSLSVNDRPPIPQWRAA</sequence>
<reference evidence="1 2" key="1">
    <citation type="journal article" date="2013" name="Mar. Genomics">
        <title>Expression of sulfatases in Rhodopirellula baltica and the diversity of sulfatases in the genus Rhodopirellula.</title>
        <authorList>
            <person name="Wegner C.E."/>
            <person name="Richter-Heitmann T."/>
            <person name="Klindworth A."/>
            <person name="Klockow C."/>
            <person name="Richter M."/>
            <person name="Achstetter T."/>
            <person name="Glockner F.O."/>
            <person name="Harder J."/>
        </authorList>
    </citation>
    <scope>NUCLEOTIDE SEQUENCE [LARGE SCALE GENOMIC DNA]</scope>
    <source>
        <strain evidence="1 2">SWK14</strain>
    </source>
</reference>
<accession>L7C857</accession>
<gene>
    <name evidence="1" type="ORF">RBSWK_06053</name>
</gene>
<dbReference type="EMBL" id="AMWG01000174">
    <property type="protein sequence ID" value="ELP29965.1"/>
    <property type="molecule type" value="Genomic_DNA"/>
</dbReference>
<dbReference type="AlphaFoldDB" id="L7C857"/>